<accession>S3YP91</accession>
<feature type="transmembrane region" description="Helical" evidence="1">
    <location>
        <begin position="55"/>
        <end position="80"/>
    </location>
</feature>
<dbReference type="AlphaFoldDB" id="S3YP91"/>
<sequence>MTNEKSKISLNNKRIFLVKVQAIIFLVGMAFAVYFGGLDSVNRYNYNKIDIFDILIGSLLETVFYKIYILFFSIILALKAFYPYDYKLSKKYLFGILLNLLPIYICLVNLYTLNNLYVSLSIYLTCVFIYLCSILVMDKFYKLINEIPLFKSFLYINFSTILMAVLYIGLLYDNYAIKGKELGFFMALLVVVVAIFLPLSIWLSVPINLINEYRYFKKELNIGK</sequence>
<dbReference type="Proteomes" id="UP000014539">
    <property type="component" value="Unassembled WGS sequence"/>
</dbReference>
<dbReference type="RefSeq" id="WP_016645985.1">
    <property type="nucleotide sequence ID" value="NZ_KE340326.1"/>
</dbReference>
<proteinExistence type="predicted"/>
<keyword evidence="1" id="KW-0472">Membrane</keyword>
<evidence type="ECO:0000313" key="2">
    <source>
        <dbReference type="EMBL" id="EPH10350.1"/>
    </source>
</evidence>
<protein>
    <submittedName>
        <fullName evidence="2">Uncharacterized protein</fullName>
    </submittedName>
</protein>
<organism evidence="2 3">
    <name type="scientific">Campylobacter ureolyticus ACS-301-V-Sch3b</name>
    <dbReference type="NCBI Taxonomy" id="883165"/>
    <lineage>
        <taxon>Bacteria</taxon>
        <taxon>Pseudomonadati</taxon>
        <taxon>Campylobacterota</taxon>
        <taxon>Epsilonproteobacteria</taxon>
        <taxon>Campylobacterales</taxon>
        <taxon>Campylobacteraceae</taxon>
        <taxon>Campylobacter</taxon>
    </lineage>
</organism>
<keyword evidence="3" id="KW-1185">Reference proteome</keyword>
<reference evidence="2 3" key="1">
    <citation type="submission" date="2013-06" db="EMBL/GenBank/DDBJ databases">
        <title>The Genome Sequence of Campylobacter ureolyticus ACS-301-V-SCH3B.</title>
        <authorList>
            <consortium name="The Broad Institute Genomics Platform"/>
            <person name="Earl A."/>
            <person name="Ward D."/>
            <person name="Feldgarden M."/>
            <person name="Gevers D."/>
            <person name="Saerens B."/>
            <person name="Vaneechoutte M."/>
            <person name="Walker B."/>
            <person name="Young S."/>
            <person name="Zeng Q."/>
            <person name="Gargeya S."/>
            <person name="Fitzgerald M."/>
            <person name="Haas B."/>
            <person name="Abouelleil A."/>
            <person name="Allen A.W."/>
            <person name="Alvarado L."/>
            <person name="Arachchi H.M."/>
            <person name="Berlin A.M."/>
            <person name="Chapman S.B."/>
            <person name="Gainer-Dewar J."/>
            <person name="Goldberg J."/>
            <person name="Griggs A."/>
            <person name="Gujja S."/>
            <person name="Hansen M."/>
            <person name="Howarth C."/>
            <person name="Imamovic A."/>
            <person name="Ireland A."/>
            <person name="Larimer J."/>
            <person name="McCowan C."/>
            <person name="Murphy C."/>
            <person name="Pearson M."/>
            <person name="Poon T.W."/>
            <person name="Priest M."/>
            <person name="Roberts A."/>
            <person name="Saif S."/>
            <person name="Shea T."/>
            <person name="Sisk P."/>
            <person name="Sykes S."/>
            <person name="Wortman J."/>
            <person name="Nusbaum C."/>
            <person name="Birren B."/>
        </authorList>
    </citation>
    <scope>NUCLEOTIDE SEQUENCE [LARGE SCALE GENOMIC DNA]</scope>
    <source>
        <strain evidence="2 3">ACS-301-V-Sch3b</strain>
    </source>
</reference>
<keyword evidence="1" id="KW-1133">Transmembrane helix</keyword>
<dbReference type="HOGENOM" id="CLU_1318958_0_0_7"/>
<feature type="transmembrane region" description="Helical" evidence="1">
    <location>
        <begin position="184"/>
        <end position="210"/>
    </location>
</feature>
<feature type="transmembrane region" description="Helical" evidence="1">
    <location>
        <begin position="16"/>
        <end position="35"/>
    </location>
</feature>
<keyword evidence="1" id="KW-0812">Transmembrane</keyword>
<feature type="transmembrane region" description="Helical" evidence="1">
    <location>
        <begin position="149"/>
        <end position="172"/>
    </location>
</feature>
<dbReference type="EMBL" id="AGYD01000001">
    <property type="protein sequence ID" value="EPH10350.1"/>
    <property type="molecule type" value="Genomic_DNA"/>
</dbReference>
<dbReference type="PATRIC" id="fig|883165.3.peg.132"/>
<evidence type="ECO:0000313" key="3">
    <source>
        <dbReference type="Proteomes" id="UP000014539"/>
    </source>
</evidence>
<comment type="caution">
    <text evidence="2">The sequence shown here is derived from an EMBL/GenBank/DDBJ whole genome shotgun (WGS) entry which is preliminary data.</text>
</comment>
<feature type="transmembrane region" description="Helical" evidence="1">
    <location>
        <begin position="117"/>
        <end position="137"/>
    </location>
</feature>
<evidence type="ECO:0000256" key="1">
    <source>
        <dbReference type="SAM" id="Phobius"/>
    </source>
</evidence>
<gene>
    <name evidence="2" type="ORF">HMPREF9309_00129</name>
</gene>
<name>S3YP91_9BACT</name>
<feature type="transmembrane region" description="Helical" evidence="1">
    <location>
        <begin position="92"/>
        <end position="111"/>
    </location>
</feature>